<dbReference type="AlphaFoldDB" id="A0A4V2RZA6"/>
<evidence type="ECO:0000313" key="2">
    <source>
        <dbReference type="EMBL" id="TCO24965.1"/>
    </source>
</evidence>
<accession>A0A4V2RZA6</accession>
<evidence type="ECO:0000313" key="3">
    <source>
        <dbReference type="Proteomes" id="UP000294508"/>
    </source>
</evidence>
<evidence type="ECO:0000259" key="1">
    <source>
        <dbReference type="Pfam" id="PF01494"/>
    </source>
</evidence>
<dbReference type="GO" id="GO:0071949">
    <property type="term" value="F:FAD binding"/>
    <property type="evidence" value="ECO:0007669"/>
    <property type="project" value="InterPro"/>
</dbReference>
<organism evidence="2 3">
    <name type="scientific">Kribbella steppae</name>
    <dbReference type="NCBI Taxonomy" id="2512223"/>
    <lineage>
        <taxon>Bacteria</taxon>
        <taxon>Bacillati</taxon>
        <taxon>Actinomycetota</taxon>
        <taxon>Actinomycetes</taxon>
        <taxon>Propionibacteriales</taxon>
        <taxon>Kribbellaceae</taxon>
        <taxon>Kribbella</taxon>
    </lineage>
</organism>
<gene>
    <name evidence="2" type="ORF">EV652_108503</name>
</gene>
<dbReference type="EMBL" id="SLWN01000008">
    <property type="protein sequence ID" value="TCO24965.1"/>
    <property type="molecule type" value="Genomic_DNA"/>
</dbReference>
<keyword evidence="3" id="KW-1185">Reference proteome</keyword>
<dbReference type="Pfam" id="PF01494">
    <property type="entry name" value="FAD_binding_3"/>
    <property type="match status" value="1"/>
</dbReference>
<comment type="caution">
    <text evidence="2">The sequence shown here is derived from an EMBL/GenBank/DDBJ whole genome shotgun (WGS) entry which is preliminary data.</text>
</comment>
<dbReference type="Gene3D" id="3.50.50.60">
    <property type="entry name" value="FAD/NAD(P)-binding domain"/>
    <property type="match status" value="1"/>
</dbReference>
<dbReference type="InterPro" id="IPR036188">
    <property type="entry name" value="FAD/NAD-bd_sf"/>
</dbReference>
<dbReference type="InterPro" id="IPR002938">
    <property type="entry name" value="FAD-bd"/>
</dbReference>
<protein>
    <submittedName>
        <fullName evidence="2">FAD binding domain-containing protein</fullName>
    </submittedName>
</protein>
<dbReference type="OrthoDB" id="833207at2"/>
<dbReference type="SUPFAM" id="SSF51905">
    <property type="entry name" value="FAD/NAD(P)-binding domain"/>
    <property type="match status" value="1"/>
</dbReference>
<feature type="domain" description="FAD-binding" evidence="1">
    <location>
        <begin position="4"/>
        <end position="78"/>
    </location>
</feature>
<reference evidence="2 3" key="1">
    <citation type="journal article" date="2015" name="Stand. Genomic Sci.">
        <title>Genomic Encyclopedia of Bacterial and Archaeal Type Strains, Phase III: the genomes of soil and plant-associated and newly described type strains.</title>
        <authorList>
            <person name="Whitman W.B."/>
            <person name="Woyke T."/>
            <person name="Klenk H.P."/>
            <person name="Zhou Y."/>
            <person name="Lilburn T.G."/>
            <person name="Beck B.J."/>
            <person name="De Vos P."/>
            <person name="Vandamme P."/>
            <person name="Eisen J.A."/>
            <person name="Garrity G."/>
            <person name="Hugenholtz P."/>
            <person name="Kyrpides N.C."/>
        </authorList>
    </citation>
    <scope>NUCLEOTIDE SEQUENCE [LARGE SCALE GENOMIC DNA]</scope>
    <source>
        <strain evidence="2 3">VKM Ac-2572</strain>
    </source>
</reference>
<name>A0A4V2RZA6_9ACTN</name>
<sequence>MVSDVVIAGAGPNGLMLACELRLAGVRPVVLERLPELTTMNRANGLVGQVVRMLDRRGLYQPLAGESGPPQPMPAFFFGAVPMDLHTLDDNPFYLIRKWTGSGVRQDAGGAQGSRLWFRRRVRG</sequence>
<dbReference type="Proteomes" id="UP000294508">
    <property type="component" value="Unassembled WGS sequence"/>
</dbReference>
<proteinExistence type="predicted"/>
<dbReference type="RefSeq" id="WP_132211744.1">
    <property type="nucleotide sequence ID" value="NZ_SLWN01000008.1"/>
</dbReference>